<reference evidence="1" key="1">
    <citation type="submission" date="2018-02" db="EMBL/GenBank/DDBJ databases">
        <title>The genomes of Aspergillus section Nigri reveals drivers in fungal speciation.</title>
        <authorList>
            <consortium name="DOE Joint Genome Institute"/>
            <person name="Vesth T.C."/>
            <person name="Nybo J."/>
            <person name="Theobald S."/>
            <person name="Brandl J."/>
            <person name="Frisvad J.C."/>
            <person name="Nielsen K.F."/>
            <person name="Lyhne E.K."/>
            <person name="Kogle M.E."/>
            <person name="Kuo A."/>
            <person name="Riley R."/>
            <person name="Clum A."/>
            <person name="Nolan M."/>
            <person name="Lipzen A."/>
            <person name="Salamov A."/>
            <person name="Henrissat B."/>
            <person name="Wiebenga A."/>
            <person name="De vries R.P."/>
            <person name="Grigoriev I.V."/>
            <person name="Mortensen U.H."/>
            <person name="Andersen M.R."/>
            <person name="Baker S.E."/>
        </authorList>
    </citation>
    <scope>NUCLEOTIDE SEQUENCE</scope>
    <source>
        <strain evidence="1">CBS 121060</strain>
    </source>
</reference>
<dbReference type="EMBL" id="KZ824955">
    <property type="protein sequence ID" value="RAH70427.1"/>
    <property type="molecule type" value="Genomic_DNA"/>
</dbReference>
<proteinExistence type="predicted"/>
<dbReference type="Proteomes" id="UP000249661">
    <property type="component" value="Unassembled WGS sequence"/>
</dbReference>
<accession>A0ACD1HA18</accession>
<gene>
    <name evidence="1" type="ORF">BO66DRAFT_471398</name>
</gene>
<evidence type="ECO:0000313" key="2">
    <source>
        <dbReference type="Proteomes" id="UP000249661"/>
    </source>
</evidence>
<protein>
    <submittedName>
        <fullName evidence="1">Uncharacterized protein</fullName>
    </submittedName>
</protein>
<evidence type="ECO:0000313" key="1">
    <source>
        <dbReference type="EMBL" id="RAH70427.1"/>
    </source>
</evidence>
<name>A0ACD1HA18_9EURO</name>
<keyword evidence="2" id="KW-1185">Reference proteome</keyword>
<sequence>MSAPLGKKPTACVPCHERKVRCDSTVVGVPCTRCITRDRAGSCTLLERGPRASATDSNKRRRIVHGGQAASKDSHNPEPHPEPASPSRRPPTPATSVAPRRHASFSHSQSDVAQGLLELSHAGVTASIPETIQPGLQQGPPVYYLASDEDAHLETLCRMADENPVMLSPVPLYTSEQGQQVIEYYGELNSITVLSEVLGQAQRRLIRLDLPGPAAVGAQQREFAGLDDADIAYLRAKHVHDYPPTATCRAFLHLFFKHIYPYTPIFNRQRLVKDYEEGSCSSFLLWSIFANVVPYATPELVFESGYTEYAIAQKDYFSRARLLYDFGCEKGQLNLLQGSLLLSSFQNSFAPNKDFRFWFHNATRIALQMGFNRRDFKSHLDSSTQQLVRRIWWVLYSRDIWFSVVGFENGRVIDDHGIEWRLPEAEDWTVELVAASPHPDIIPPVTPLHQHFLTENRRLALLGARFLNLLGPNRPTPTIAEAEAFIHALAAWRSSFPQDLLLDRITHWNEGNAWVLFLASMGYRLECSFCRTLRQRARTLVDKSHELATWANDRLRRCIFELDTVLKRAILNDVARFCPPSLIICISHLLVFQLDLVLDSNTSEAQRIAAKTQIHTGLAYLREVGDRWLNAKWTFRVFDSVTKRLGITMTGGRHELINPYPHDEGWSGVPDVGMAESGLWREDAGAGPMQNGPAGGGHSAPTQQHPQLGDEMPMPDRWIESLLTEILMSGLDDGLFSLVPP</sequence>
<organism evidence="1 2">
    <name type="scientific">Aspergillus aculeatinus CBS 121060</name>
    <dbReference type="NCBI Taxonomy" id="1448322"/>
    <lineage>
        <taxon>Eukaryota</taxon>
        <taxon>Fungi</taxon>
        <taxon>Dikarya</taxon>
        <taxon>Ascomycota</taxon>
        <taxon>Pezizomycotina</taxon>
        <taxon>Eurotiomycetes</taxon>
        <taxon>Eurotiomycetidae</taxon>
        <taxon>Eurotiales</taxon>
        <taxon>Aspergillaceae</taxon>
        <taxon>Aspergillus</taxon>
        <taxon>Aspergillus subgen. Circumdati</taxon>
    </lineage>
</organism>